<evidence type="ECO:0000313" key="3">
    <source>
        <dbReference type="Proteomes" id="UP000469558"/>
    </source>
</evidence>
<organism evidence="2 3">
    <name type="scientific">Lachnellula suecica</name>
    <dbReference type="NCBI Taxonomy" id="602035"/>
    <lineage>
        <taxon>Eukaryota</taxon>
        <taxon>Fungi</taxon>
        <taxon>Dikarya</taxon>
        <taxon>Ascomycota</taxon>
        <taxon>Pezizomycotina</taxon>
        <taxon>Leotiomycetes</taxon>
        <taxon>Helotiales</taxon>
        <taxon>Lachnaceae</taxon>
        <taxon>Lachnellula</taxon>
    </lineage>
</organism>
<proteinExistence type="predicted"/>
<keyword evidence="1" id="KW-1133">Transmembrane helix</keyword>
<dbReference type="AlphaFoldDB" id="A0A8T9C971"/>
<feature type="transmembrane region" description="Helical" evidence="1">
    <location>
        <begin position="54"/>
        <end position="74"/>
    </location>
</feature>
<reference evidence="2 3" key="1">
    <citation type="submission" date="2018-05" db="EMBL/GenBank/DDBJ databases">
        <title>Genome sequencing and assembly of the regulated plant pathogen Lachnellula willkommii and related sister species for the development of diagnostic species identification markers.</title>
        <authorList>
            <person name="Giroux E."/>
            <person name="Bilodeau G."/>
        </authorList>
    </citation>
    <scope>NUCLEOTIDE SEQUENCE [LARGE SCALE GENOMIC DNA]</scope>
    <source>
        <strain evidence="2 3">CBS 268.59</strain>
    </source>
</reference>
<keyword evidence="1" id="KW-0472">Membrane</keyword>
<name>A0A8T9C971_9HELO</name>
<gene>
    <name evidence="2" type="ORF">LSUE1_G003002</name>
</gene>
<dbReference type="Proteomes" id="UP000469558">
    <property type="component" value="Unassembled WGS sequence"/>
</dbReference>
<protein>
    <submittedName>
        <fullName evidence="2">Uncharacterized protein</fullName>
    </submittedName>
</protein>
<dbReference type="OrthoDB" id="3445924at2759"/>
<keyword evidence="3" id="KW-1185">Reference proteome</keyword>
<keyword evidence="1" id="KW-0812">Transmembrane</keyword>
<comment type="caution">
    <text evidence="2">The sequence shown here is derived from an EMBL/GenBank/DDBJ whole genome shotgun (WGS) entry which is preliminary data.</text>
</comment>
<evidence type="ECO:0000313" key="2">
    <source>
        <dbReference type="EMBL" id="TVY82161.1"/>
    </source>
</evidence>
<dbReference type="EMBL" id="QGMK01000362">
    <property type="protein sequence ID" value="TVY82161.1"/>
    <property type="molecule type" value="Genomic_DNA"/>
</dbReference>
<sequence length="84" mass="9724">YYPARNTMSPLARTLARTRLQAPRPMQRRQVETMVSTKTSGRAKSDWGYQARRVGGTAMMYGPVVAIVMFWPYTVKPVMDQIRW</sequence>
<feature type="non-terminal residue" evidence="2">
    <location>
        <position position="1"/>
    </location>
</feature>
<accession>A0A8T9C971</accession>
<evidence type="ECO:0000256" key="1">
    <source>
        <dbReference type="SAM" id="Phobius"/>
    </source>
</evidence>